<dbReference type="Proteomes" id="UP001165685">
    <property type="component" value="Unassembled WGS sequence"/>
</dbReference>
<accession>A0ABT4TPX3</accession>
<gene>
    <name evidence="7" type="ORF">O4U47_19620</name>
</gene>
<keyword evidence="5" id="KW-0560">Oxidoreductase</keyword>
<protein>
    <submittedName>
        <fullName evidence="7">FAD-dependent oxidoreductase</fullName>
    </submittedName>
</protein>
<evidence type="ECO:0000256" key="2">
    <source>
        <dbReference type="ARBA" id="ARBA00005466"/>
    </source>
</evidence>
<dbReference type="PANTHER" id="PTHR42973">
    <property type="entry name" value="BINDING OXIDOREDUCTASE, PUTATIVE (AFU_ORTHOLOGUE AFUA_1G17690)-RELATED"/>
    <property type="match status" value="1"/>
</dbReference>
<evidence type="ECO:0000313" key="7">
    <source>
        <dbReference type="EMBL" id="MDA2806728.1"/>
    </source>
</evidence>
<dbReference type="Gene3D" id="3.30.43.10">
    <property type="entry name" value="Uridine Diphospho-n-acetylenolpyruvylglucosamine Reductase, domain 2"/>
    <property type="match status" value="1"/>
</dbReference>
<dbReference type="InterPro" id="IPR016169">
    <property type="entry name" value="FAD-bd_PCMH_sub2"/>
</dbReference>
<comment type="cofactor">
    <cofactor evidence="1">
        <name>FAD</name>
        <dbReference type="ChEBI" id="CHEBI:57692"/>
    </cofactor>
</comment>
<dbReference type="InterPro" id="IPR016166">
    <property type="entry name" value="FAD-bd_PCMH"/>
</dbReference>
<dbReference type="InterPro" id="IPR006094">
    <property type="entry name" value="Oxid_FAD_bind_N"/>
</dbReference>
<comment type="caution">
    <text evidence="7">The sequence shown here is derived from an EMBL/GenBank/DDBJ whole genome shotgun (WGS) entry which is preliminary data.</text>
</comment>
<keyword evidence="4" id="KW-0274">FAD</keyword>
<dbReference type="InterPro" id="IPR050416">
    <property type="entry name" value="FAD-linked_Oxidoreductase"/>
</dbReference>
<evidence type="ECO:0000256" key="5">
    <source>
        <dbReference type="ARBA" id="ARBA00023002"/>
    </source>
</evidence>
<dbReference type="Gene3D" id="3.30.465.10">
    <property type="match status" value="1"/>
</dbReference>
<evidence type="ECO:0000256" key="3">
    <source>
        <dbReference type="ARBA" id="ARBA00022630"/>
    </source>
</evidence>
<dbReference type="PROSITE" id="PS51387">
    <property type="entry name" value="FAD_PCMH"/>
    <property type="match status" value="1"/>
</dbReference>
<dbReference type="SUPFAM" id="SSF56176">
    <property type="entry name" value="FAD-binding/transporter-associated domain-like"/>
    <property type="match status" value="1"/>
</dbReference>
<dbReference type="Gene3D" id="3.40.462.20">
    <property type="match status" value="1"/>
</dbReference>
<dbReference type="EMBL" id="JAQFWP010000040">
    <property type="protein sequence ID" value="MDA2806728.1"/>
    <property type="molecule type" value="Genomic_DNA"/>
</dbReference>
<dbReference type="InterPro" id="IPR036318">
    <property type="entry name" value="FAD-bd_PCMH-like_sf"/>
</dbReference>
<name>A0ABT4TPX3_9ACTN</name>
<reference evidence="7" key="1">
    <citation type="submission" date="2023-01" db="EMBL/GenBank/DDBJ databases">
        <title>Draft genome sequence of Nocardiopsis sp. LSu2-4 isolated from halophytes.</title>
        <authorList>
            <person name="Duangmal K."/>
            <person name="Chantavorakit T."/>
        </authorList>
    </citation>
    <scope>NUCLEOTIDE SEQUENCE</scope>
    <source>
        <strain evidence="7">LSu2-4</strain>
    </source>
</reference>
<sequence length="460" mass="46998">MSEATTTTGIPAGDARALAAAARGPVLLAGDAGFDAECANFQTSVPHRPRLVVGAACEDDVRLGVAFAAEHGMKAAVQGTGHGPGVPADGGLLITTRRMAEVSIDPHRRTARIQAGAPWGAVARAAAEHGLAALSGSAPHVGAVGYLLGGGLPLLGRTFGWAADRVRSVRAATADGRLRTLTPEDEPGLVRGLLGGRGGLAAVTEVETGLVELERIFGGGLYLDATDPAAAFGAYVAWTRGLSAEMNSSAAVIPVPDAPGVPEAIAGRTVMHVRIAYTGRAARGRELVERLDAGPVLTGGLREMPASESGSVHAEPDTPVAWSGDTAVVRDLPGGALGVLGGAVEPGPGGPVIAEVRHMGGALAGEGQAMVGHREAAYFANVLTMPGEKVDPQAARRVREAADGLRPWSLGRLPTFLPSGESSTPEVVRSAYTEEDAALLRHLKAEHDPADVFAFGHRVD</sequence>
<organism evidence="7 8">
    <name type="scientific">Nocardiopsis suaedae</name>
    <dbReference type="NCBI Taxonomy" id="3018444"/>
    <lineage>
        <taxon>Bacteria</taxon>
        <taxon>Bacillati</taxon>
        <taxon>Actinomycetota</taxon>
        <taxon>Actinomycetes</taxon>
        <taxon>Streptosporangiales</taxon>
        <taxon>Nocardiopsidaceae</taxon>
        <taxon>Nocardiopsis</taxon>
    </lineage>
</organism>
<dbReference type="RefSeq" id="WP_270679364.1">
    <property type="nucleotide sequence ID" value="NZ_JAQFWP010000040.1"/>
</dbReference>
<evidence type="ECO:0000256" key="1">
    <source>
        <dbReference type="ARBA" id="ARBA00001974"/>
    </source>
</evidence>
<feature type="domain" description="FAD-binding PCMH-type" evidence="6">
    <location>
        <begin position="45"/>
        <end position="213"/>
    </location>
</feature>
<proteinExistence type="inferred from homology"/>
<evidence type="ECO:0000313" key="8">
    <source>
        <dbReference type="Proteomes" id="UP001165685"/>
    </source>
</evidence>
<keyword evidence="3" id="KW-0285">Flavoprotein</keyword>
<dbReference type="Pfam" id="PF01565">
    <property type="entry name" value="FAD_binding_4"/>
    <property type="match status" value="1"/>
</dbReference>
<keyword evidence="8" id="KW-1185">Reference proteome</keyword>
<evidence type="ECO:0000256" key="4">
    <source>
        <dbReference type="ARBA" id="ARBA00022827"/>
    </source>
</evidence>
<dbReference type="PANTHER" id="PTHR42973:SF39">
    <property type="entry name" value="FAD-BINDING PCMH-TYPE DOMAIN-CONTAINING PROTEIN"/>
    <property type="match status" value="1"/>
</dbReference>
<comment type="similarity">
    <text evidence="2">Belongs to the oxygen-dependent FAD-linked oxidoreductase family.</text>
</comment>
<dbReference type="InterPro" id="IPR016167">
    <property type="entry name" value="FAD-bd_PCMH_sub1"/>
</dbReference>
<evidence type="ECO:0000259" key="6">
    <source>
        <dbReference type="PROSITE" id="PS51387"/>
    </source>
</evidence>